<accession>A0ABX7L5V9</accession>
<dbReference type="Proteomes" id="UP000663452">
    <property type="component" value="Chromosome"/>
</dbReference>
<evidence type="ECO:0000313" key="2">
    <source>
        <dbReference type="Proteomes" id="UP000663452"/>
    </source>
</evidence>
<name>A0ABX7L5V9_9BACL</name>
<proteinExistence type="predicted"/>
<gene>
    <name evidence="1" type="ORF">JRJ22_19740</name>
</gene>
<sequence>MGIKNVSAKKYTKGKYYSLKVGFSDEYNIYEKALFRGETQNGELIFWDGGTSDGLIVLLHCNILESTSNEMENKNDELDCFF</sequence>
<dbReference type="RefSeq" id="WP_206101130.1">
    <property type="nucleotide sequence ID" value="NZ_CP070969.1"/>
</dbReference>
<organism evidence="1 2">
    <name type="scientific">Paenibacillus tianjinensis</name>
    <dbReference type="NCBI Taxonomy" id="2810347"/>
    <lineage>
        <taxon>Bacteria</taxon>
        <taxon>Bacillati</taxon>
        <taxon>Bacillota</taxon>
        <taxon>Bacilli</taxon>
        <taxon>Bacillales</taxon>
        <taxon>Paenibacillaceae</taxon>
        <taxon>Paenibacillus</taxon>
    </lineage>
</organism>
<keyword evidence="2" id="KW-1185">Reference proteome</keyword>
<reference evidence="1 2" key="1">
    <citation type="submission" date="2021-02" db="EMBL/GenBank/DDBJ databases">
        <title>Paenibacillus tianjinensis sp. nov.</title>
        <authorList>
            <person name="Liu H."/>
        </authorList>
    </citation>
    <scope>NUCLEOTIDE SEQUENCE [LARGE SCALE GENOMIC DNA]</scope>
    <source>
        <strain evidence="1 2">TB2019</strain>
    </source>
</reference>
<dbReference type="EMBL" id="CP070969">
    <property type="protein sequence ID" value="QSF43497.1"/>
    <property type="molecule type" value="Genomic_DNA"/>
</dbReference>
<evidence type="ECO:0000313" key="1">
    <source>
        <dbReference type="EMBL" id="QSF43497.1"/>
    </source>
</evidence>
<protein>
    <submittedName>
        <fullName evidence="1">Uncharacterized protein</fullName>
    </submittedName>
</protein>